<sequence>MKEIAAREVEERLLRNEEIHVIDVREVEEVMEGKIPGVIHIRLGLLEFRMHELDKNKEYIIVCRSGGRSARAVQFLESYGFRAINMVGGMLAWKGKVVLGVDR</sequence>
<dbReference type="PATRIC" id="fig|86662.25.peg.721"/>
<reference evidence="2 3" key="1">
    <citation type="submission" date="2016-05" db="EMBL/GenBank/DDBJ databases">
        <title>Bacillus thuringiensis and Bacillus weihenstephanensis as novel biocontrol agents of wilt causing Verticillium species.</title>
        <authorList>
            <person name="Hollensteiner J."/>
            <person name="Wemheuer F."/>
            <person name="Harting R."/>
            <person name="Kolarzyk A."/>
            <person name="Diaz-Valerio S."/>
            <person name="Poehlein A."/>
            <person name="Brzuszkiewicz E."/>
            <person name="Nesemann K."/>
            <person name="Braus-Stromeyer S."/>
            <person name="Braus G."/>
            <person name="Daniel R."/>
            <person name="Liesegang H."/>
        </authorList>
    </citation>
    <scope>NUCLEOTIDE SEQUENCE [LARGE SCALE GENOMIC DNA]</scope>
    <source>
        <strain evidence="2 3">GOE8</strain>
    </source>
</reference>
<dbReference type="InterPro" id="IPR036873">
    <property type="entry name" value="Rhodanese-like_dom_sf"/>
</dbReference>
<feature type="domain" description="Rhodanese" evidence="1">
    <location>
        <begin position="15"/>
        <end position="98"/>
    </location>
</feature>
<dbReference type="RefSeq" id="WP_070140972.1">
    <property type="nucleotide sequence ID" value="NZ_LXLT01000011.1"/>
</dbReference>
<dbReference type="EMBL" id="LXLT01000011">
    <property type="protein sequence ID" value="OFD84310.1"/>
    <property type="molecule type" value="Genomic_DNA"/>
</dbReference>
<dbReference type="InterPro" id="IPR001763">
    <property type="entry name" value="Rhodanese-like_dom"/>
</dbReference>
<dbReference type="Gene3D" id="3.40.250.10">
    <property type="entry name" value="Rhodanese-like domain"/>
    <property type="match status" value="1"/>
</dbReference>
<dbReference type="PANTHER" id="PTHR43031:SF17">
    <property type="entry name" value="SULFURTRANSFERASE YTWF-RELATED"/>
    <property type="match status" value="1"/>
</dbReference>
<organism evidence="2 3">
    <name type="scientific">Bacillus mycoides</name>
    <dbReference type="NCBI Taxonomy" id="1405"/>
    <lineage>
        <taxon>Bacteria</taxon>
        <taxon>Bacillati</taxon>
        <taxon>Bacillota</taxon>
        <taxon>Bacilli</taxon>
        <taxon>Bacillales</taxon>
        <taxon>Bacillaceae</taxon>
        <taxon>Bacillus</taxon>
        <taxon>Bacillus cereus group</taxon>
    </lineage>
</organism>
<accession>A0A1E8BCP6</accession>
<dbReference type="CDD" id="cd00158">
    <property type="entry name" value="RHOD"/>
    <property type="match status" value="1"/>
</dbReference>
<dbReference type="PROSITE" id="PS50206">
    <property type="entry name" value="RHODANESE_3"/>
    <property type="match status" value="1"/>
</dbReference>
<dbReference type="PANTHER" id="PTHR43031">
    <property type="entry name" value="FAD-DEPENDENT OXIDOREDUCTASE"/>
    <property type="match status" value="1"/>
</dbReference>
<dbReference type="AlphaFoldDB" id="A0A1E8BCP6"/>
<evidence type="ECO:0000313" key="3">
    <source>
        <dbReference type="Proteomes" id="UP000175706"/>
    </source>
</evidence>
<dbReference type="SUPFAM" id="SSF52821">
    <property type="entry name" value="Rhodanese/Cell cycle control phosphatase"/>
    <property type="match status" value="1"/>
</dbReference>
<evidence type="ECO:0000259" key="1">
    <source>
        <dbReference type="PROSITE" id="PS50206"/>
    </source>
</evidence>
<dbReference type="SMART" id="SM00450">
    <property type="entry name" value="RHOD"/>
    <property type="match status" value="1"/>
</dbReference>
<dbReference type="InterPro" id="IPR050229">
    <property type="entry name" value="GlpE_sulfurtransferase"/>
</dbReference>
<dbReference type="Pfam" id="PF00581">
    <property type="entry name" value="Rhodanese"/>
    <property type="match status" value="1"/>
</dbReference>
<comment type="caution">
    <text evidence="2">The sequence shown here is derived from an EMBL/GenBank/DDBJ whole genome shotgun (WGS) entry which is preliminary data.</text>
</comment>
<gene>
    <name evidence="2" type="ORF">BWGOE8_07670</name>
</gene>
<evidence type="ECO:0000313" key="2">
    <source>
        <dbReference type="EMBL" id="OFD84310.1"/>
    </source>
</evidence>
<name>A0A1E8BCP6_BACMY</name>
<dbReference type="Proteomes" id="UP000175706">
    <property type="component" value="Unassembled WGS sequence"/>
</dbReference>
<protein>
    <submittedName>
        <fullName evidence="2">Rhodanese-like domain-containing protein</fullName>
    </submittedName>
</protein>
<proteinExistence type="predicted"/>